<dbReference type="PROSITE" id="PS50206">
    <property type="entry name" value="RHODANESE_3"/>
    <property type="match status" value="1"/>
</dbReference>
<dbReference type="GO" id="GO:0006749">
    <property type="term" value="P:glutathione metabolic process"/>
    <property type="evidence" value="ECO:0007669"/>
    <property type="project" value="InterPro"/>
</dbReference>
<accession>A0A160T1B2</accession>
<dbReference type="InterPro" id="IPR001279">
    <property type="entry name" value="Metallo-B-lactamas"/>
</dbReference>
<protein>
    <recommendedName>
        <fullName evidence="1">Rhodanese domain-containing protein</fullName>
    </recommendedName>
</protein>
<reference evidence="2" key="1">
    <citation type="submission" date="2016-01" db="EMBL/GenBank/DDBJ databases">
        <authorList>
            <person name="Mcilroy J.S."/>
            <person name="Karst M S."/>
            <person name="Albertsen M."/>
        </authorList>
    </citation>
    <scope>NUCLEOTIDE SEQUENCE</scope>
    <source>
        <strain evidence="2">Cfx-K</strain>
    </source>
</reference>
<dbReference type="SUPFAM" id="SSF52821">
    <property type="entry name" value="Rhodanese/Cell cycle control phosphatase"/>
    <property type="match status" value="1"/>
</dbReference>
<evidence type="ECO:0000259" key="1">
    <source>
        <dbReference type="PROSITE" id="PS50206"/>
    </source>
</evidence>
<dbReference type="RefSeq" id="WP_095043085.1">
    <property type="nucleotide sequence ID" value="NZ_LN890655.1"/>
</dbReference>
<keyword evidence="3" id="KW-1185">Reference proteome</keyword>
<dbReference type="GO" id="GO:0070813">
    <property type="term" value="P:hydrogen sulfide metabolic process"/>
    <property type="evidence" value="ECO:0007669"/>
    <property type="project" value="TreeGrafter"/>
</dbReference>
<evidence type="ECO:0000313" key="3">
    <source>
        <dbReference type="Proteomes" id="UP000215027"/>
    </source>
</evidence>
<evidence type="ECO:0000313" key="2">
    <source>
        <dbReference type="EMBL" id="CUS03626.2"/>
    </source>
</evidence>
<dbReference type="SUPFAM" id="SSF56281">
    <property type="entry name" value="Metallo-hydrolase/oxidoreductase"/>
    <property type="match status" value="1"/>
</dbReference>
<dbReference type="EMBL" id="LN890655">
    <property type="protein sequence ID" value="CUS03626.2"/>
    <property type="molecule type" value="Genomic_DNA"/>
</dbReference>
<feature type="domain" description="Rhodanese" evidence="1">
    <location>
        <begin position="17"/>
        <end position="113"/>
    </location>
</feature>
<dbReference type="CDD" id="cd07724">
    <property type="entry name" value="POD-like_MBL-fold"/>
    <property type="match status" value="1"/>
</dbReference>
<dbReference type="InterPro" id="IPR051682">
    <property type="entry name" value="Mito_Persulfide_Diox"/>
</dbReference>
<gene>
    <name evidence="2" type="ORF">CFX0092_A1748</name>
</gene>
<proteinExistence type="predicted"/>
<dbReference type="Gene3D" id="3.60.15.10">
    <property type="entry name" value="Ribonuclease Z/Hydroxyacylglutathione hydrolase-like"/>
    <property type="match status" value="1"/>
</dbReference>
<dbReference type="AlphaFoldDB" id="A0A160T1B2"/>
<dbReference type="PANTHER" id="PTHR43084">
    <property type="entry name" value="PERSULFIDE DIOXYGENASE ETHE1"/>
    <property type="match status" value="1"/>
</dbReference>
<dbReference type="Gene3D" id="3.40.250.10">
    <property type="entry name" value="Rhodanese-like domain"/>
    <property type="match status" value="1"/>
</dbReference>
<dbReference type="InterPro" id="IPR036873">
    <property type="entry name" value="Rhodanese-like_dom_sf"/>
</dbReference>
<organism evidence="2 3">
    <name type="scientific">Candidatus Promineifilum breve</name>
    <dbReference type="NCBI Taxonomy" id="1806508"/>
    <lineage>
        <taxon>Bacteria</taxon>
        <taxon>Bacillati</taxon>
        <taxon>Chloroflexota</taxon>
        <taxon>Ardenticatenia</taxon>
        <taxon>Candidatus Promineifilales</taxon>
        <taxon>Candidatus Promineifilaceae</taxon>
        <taxon>Candidatus Promineifilum</taxon>
    </lineage>
</organism>
<dbReference type="OrthoDB" id="9784009at2"/>
<dbReference type="InterPro" id="IPR001763">
    <property type="entry name" value="Rhodanese-like_dom"/>
</dbReference>
<dbReference type="GO" id="GO:0050313">
    <property type="term" value="F:sulfur dioxygenase activity"/>
    <property type="evidence" value="ECO:0007669"/>
    <property type="project" value="InterPro"/>
</dbReference>
<dbReference type="PANTHER" id="PTHR43084:SF7">
    <property type="entry name" value="BETA-LACTAMASE DOMAIN PROTEIN"/>
    <property type="match status" value="1"/>
</dbReference>
<name>A0A160T1B2_9CHLR</name>
<dbReference type="SMART" id="SM00849">
    <property type="entry name" value="Lactamase_B"/>
    <property type="match status" value="1"/>
</dbReference>
<dbReference type="Pfam" id="PF00581">
    <property type="entry name" value="Rhodanese"/>
    <property type="match status" value="1"/>
</dbReference>
<dbReference type="Proteomes" id="UP000215027">
    <property type="component" value="Chromosome I"/>
</dbReference>
<sequence length="397" mass="43515">MLPKLLSANALYQRLQQRGDLLLLDVRNNEEFRRSRIETRHTPETLNIPYVEFIEDDTLEVALDRIPRERPIVAVCAYGGSSEYVAGILRRYGYEVANLAGGMEGWAGLHVVRPVVDDEWVEIFQIDRVARGCLSYVIVSDGWAVVVDPSRYTDEYLALLKSCGASLRLIVDTHAHADHISGGPALAQATGAPYYLHPYDAINPFDVTPASVDYKALYDGHRFRLGSVVLRALHAPGHTLGHVVLLATTVAGQSYLFSGDTIFLSGIGRPDLGGQAELWACLAHETIFGTLKSATPGNAPVLPGHYAGPGEVDKHGLYTSTFETVWATNKDLAFAEQEEFVSHVLTSLPWTPPEYVEIKRINGGLAEVNSRRALELEMGRNVCALSTAYTSFVPVPG</sequence>
<dbReference type="InterPro" id="IPR036866">
    <property type="entry name" value="RibonucZ/Hydroxyglut_hydro"/>
</dbReference>
<dbReference type="Pfam" id="PF00753">
    <property type="entry name" value="Lactamase_B"/>
    <property type="match status" value="1"/>
</dbReference>
<dbReference type="KEGG" id="pbf:CFX0092_A1748"/>
<dbReference type="SMART" id="SM00450">
    <property type="entry name" value="RHOD"/>
    <property type="match status" value="1"/>
</dbReference>
<dbReference type="InterPro" id="IPR044528">
    <property type="entry name" value="POD-like_MBL-fold"/>
</dbReference>